<proteinExistence type="predicted"/>
<keyword evidence="3" id="KW-1185">Reference proteome</keyword>
<accession>A0A2T0XMW7</accession>
<evidence type="ECO:0000313" key="2">
    <source>
        <dbReference type="EMBL" id="RCW38389.1"/>
    </source>
</evidence>
<dbReference type="InterPro" id="IPR021255">
    <property type="entry name" value="DUF2807"/>
</dbReference>
<feature type="domain" description="Putative auto-transporter adhesin head GIN" evidence="1">
    <location>
        <begin position="36"/>
        <end position="217"/>
    </location>
</feature>
<reference evidence="2 3" key="1">
    <citation type="submission" date="2018-07" db="EMBL/GenBank/DDBJ databases">
        <title>Freshwater and sediment microbial communities from various areas in North America, analyzing microbe dynamics in response to fracking.</title>
        <authorList>
            <person name="Lamendella R."/>
        </authorList>
    </citation>
    <scope>NUCLEOTIDE SEQUENCE [LARGE SCALE GENOMIC DNA]</scope>
    <source>
        <strain evidence="2 3">160A</strain>
    </source>
</reference>
<sequence>MKKMFLIWALLSIVVAGGFNTVAGQEREERRISGSFDEVSVSSGVDLFLKQGEDYEIIVEGDGDAIDNLVTELDGSRLNVYFKSSFFSWFSKGDVNVYLTMPDVSKLSSSGGADLKSVGELRTDRIEINSSGGADVEVSVRAASIILHSSGGADLSIEGQTEVLHAESSGGADINARELHAKKVFASASGGADIEVYVTEEIEASASGGADVDYYGSGKEVKISESGGGDVRKH</sequence>
<dbReference type="EMBL" id="QPIZ01000004">
    <property type="protein sequence ID" value="RCW38389.1"/>
    <property type="molecule type" value="Genomic_DNA"/>
</dbReference>
<evidence type="ECO:0000313" key="3">
    <source>
        <dbReference type="Proteomes" id="UP000252733"/>
    </source>
</evidence>
<comment type="caution">
    <text evidence="2">The sequence shown here is derived from an EMBL/GenBank/DDBJ whole genome shotgun (WGS) entry which is preliminary data.</text>
</comment>
<dbReference type="Proteomes" id="UP000252733">
    <property type="component" value="Unassembled WGS sequence"/>
</dbReference>
<evidence type="ECO:0000259" key="1">
    <source>
        <dbReference type="Pfam" id="PF10988"/>
    </source>
</evidence>
<dbReference type="AlphaFoldDB" id="A0A2T0XMW7"/>
<gene>
    <name evidence="2" type="ORF">DFO77_104147</name>
</gene>
<dbReference type="RefSeq" id="WP_106152784.1">
    <property type="nucleotide sequence ID" value="NZ_PVTS01000006.1"/>
</dbReference>
<dbReference type="Pfam" id="PF10988">
    <property type="entry name" value="DUF2807"/>
    <property type="match status" value="1"/>
</dbReference>
<dbReference type="OrthoDB" id="942536at2"/>
<name>A0A2T0XMW7_9BACT</name>
<dbReference type="Gene3D" id="2.160.20.120">
    <property type="match status" value="1"/>
</dbReference>
<organism evidence="2 3">
    <name type="scientific">Marinilabilia salmonicolor</name>
    <dbReference type="NCBI Taxonomy" id="989"/>
    <lineage>
        <taxon>Bacteria</taxon>
        <taxon>Pseudomonadati</taxon>
        <taxon>Bacteroidota</taxon>
        <taxon>Bacteroidia</taxon>
        <taxon>Marinilabiliales</taxon>
        <taxon>Marinilabiliaceae</taxon>
        <taxon>Marinilabilia</taxon>
    </lineage>
</organism>
<dbReference type="STRING" id="1168289.GCA_000259075_00037"/>
<protein>
    <submittedName>
        <fullName evidence="2">Putative autotransporter adhesin-like protein</fullName>
    </submittedName>
</protein>